<reference evidence="2 3" key="1">
    <citation type="journal article" date="2015" name="Genome Announc.">
        <title>Expanding the biotechnology potential of lactobacilli through comparative genomics of 213 strains and associated genera.</title>
        <authorList>
            <person name="Sun Z."/>
            <person name="Harris H.M."/>
            <person name="McCann A."/>
            <person name="Guo C."/>
            <person name="Argimon S."/>
            <person name="Zhang W."/>
            <person name="Yang X."/>
            <person name="Jeffery I.B."/>
            <person name="Cooney J.C."/>
            <person name="Kagawa T.F."/>
            <person name="Liu W."/>
            <person name="Song Y."/>
            <person name="Salvetti E."/>
            <person name="Wrobel A."/>
            <person name="Rasinkangas P."/>
            <person name="Parkhill J."/>
            <person name="Rea M.C."/>
            <person name="O'Sullivan O."/>
            <person name="Ritari J."/>
            <person name="Douillard F.P."/>
            <person name="Paul Ross R."/>
            <person name="Yang R."/>
            <person name="Briner A.E."/>
            <person name="Felis G.E."/>
            <person name="de Vos W.M."/>
            <person name="Barrangou R."/>
            <person name="Klaenhammer T.R."/>
            <person name="Caufield P.W."/>
            <person name="Cui Y."/>
            <person name="Zhang H."/>
            <person name="O'Toole P.W."/>
        </authorList>
    </citation>
    <scope>NUCLEOTIDE SEQUENCE [LARGE SCALE GENOMIC DNA]</scope>
    <source>
        <strain evidence="2 3">DSM 22467</strain>
    </source>
</reference>
<evidence type="ECO:0000313" key="3">
    <source>
        <dbReference type="Proteomes" id="UP000051906"/>
    </source>
</evidence>
<feature type="signal peptide" evidence="1">
    <location>
        <begin position="1"/>
        <end position="27"/>
    </location>
</feature>
<feature type="chain" id="PRO_5006420078" evidence="1">
    <location>
        <begin position="28"/>
        <end position="167"/>
    </location>
</feature>
<accession>A0A0R2LPF7</accession>
<gene>
    <name evidence="2" type="ORF">IV54_GL000054</name>
</gene>
<name>A0A0R2LPF7_9LACO</name>
<dbReference type="OrthoDB" id="2294347at2"/>
<dbReference type="RefSeq" id="WP_057878656.1">
    <property type="nucleotide sequence ID" value="NZ_JQCA01000072.1"/>
</dbReference>
<dbReference type="AlphaFoldDB" id="A0A0R2LPF7"/>
<comment type="caution">
    <text evidence="2">The sequence shown here is derived from an EMBL/GenBank/DDBJ whole genome shotgun (WGS) entry which is preliminary data.</text>
</comment>
<proteinExistence type="predicted"/>
<keyword evidence="1" id="KW-0732">Signal</keyword>
<sequence length="167" mass="19182">MKSKLVISIALLLAGTSTALIGPSAYAKDKAVTIPKILRGNWVNQIEYKYHKGKFYRQSYMYTQVTKHYVISSRFQSDAYGTKVVSYKKVKNSKTGKRNIYRLKATDITLVPVKKHTYHYVYMRRITVGKKHFLSVAFKLADLDQINSMYGNAKDNGLNKDFQTPKK</sequence>
<protein>
    <submittedName>
        <fullName evidence="2">Uncharacterized protein</fullName>
    </submittedName>
</protein>
<organism evidence="2 3">
    <name type="scientific">Levilactobacillus paucivorans</name>
    <dbReference type="NCBI Taxonomy" id="616990"/>
    <lineage>
        <taxon>Bacteria</taxon>
        <taxon>Bacillati</taxon>
        <taxon>Bacillota</taxon>
        <taxon>Bacilli</taxon>
        <taxon>Lactobacillales</taxon>
        <taxon>Lactobacillaceae</taxon>
        <taxon>Levilactobacillus</taxon>
    </lineage>
</organism>
<evidence type="ECO:0000313" key="2">
    <source>
        <dbReference type="EMBL" id="KRO03604.1"/>
    </source>
</evidence>
<keyword evidence="3" id="KW-1185">Reference proteome</keyword>
<dbReference type="PATRIC" id="fig|616990.3.peg.58"/>
<evidence type="ECO:0000256" key="1">
    <source>
        <dbReference type="SAM" id="SignalP"/>
    </source>
</evidence>
<dbReference type="Proteomes" id="UP000051906">
    <property type="component" value="Unassembled WGS sequence"/>
</dbReference>
<dbReference type="EMBL" id="JQCA01000072">
    <property type="protein sequence ID" value="KRO03604.1"/>
    <property type="molecule type" value="Genomic_DNA"/>
</dbReference>